<accession>A0AAE0T6X6</accession>
<dbReference type="PANTHER" id="PTHR42844:SF1">
    <property type="entry name" value="DIHYDRONEOPTERIN ALDOLASE 1-RELATED"/>
    <property type="match status" value="1"/>
</dbReference>
<dbReference type="Proteomes" id="UP001195483">
    <property type="component" value="Unassembled WGS sequence"/>
</dbReference>
<keyword evidence="6" id="KW-0456">Lyase</keyword>
<dbReference type="GO" id="GO:0046656">
    <property type="term" value="P:folic acid biosynthetic process"/>
    <property type="evidence" value="ECO:0007669"/>
    <property type="project" value="UniProtKB-KW"/>
</dbReference>
<comment type="caution">
    <text evidence="9">The sequence shown here is derived from an EMBL/GenBank/DDBJ whole genome shotgun (WGS) entry which is preliminary data.</text>
</comment>
<evidence type="ECO:0000256" key="6">
    <source>
        <dbReference type="ARBA" id="ARBA00023239"/>
    </source>
</evidence>
<dbReference type="EMBL" id="JAEAOA010000085">
    <property type="protein sequence ID" value="KAK3604766.1"/>
    <property type="molecule type" value="Genomic_DNA"/>
</dbReference>
<gene>
    <name evidence="9" type="ORF">CHS0354_000424</name>
</gene>
<comment type="pathway">
    <text evidence="2">Cofactor biosynthesis; tetrahydrofolate biosynthesis; 2-amino-4-hydroxy-6-hydroxymethyl-7,8-dihydropteridine diphosphate from 7,8-dihydroneopterin triphosphate: step 3/4.</text>
</comment>
<evidence type="ECO:0000256" key="5">
    <source>
        <dbReference type="ARBA" id="ARBA00022909"/>
    </source>
</evidence>
<evidence type="ECO:0000256" key="2">
    <source>
        <dbReference type="ARBA" id="ARBA00005013"/>
    </source>
</evidence>
<evidence type="ECO:0000256" key="3">
    <source>
        <dbReference type="ARBA" id="ARBA00005708"/>
    </source>
</evidence>
<keyword evidence="5" id="KW-0289">Folate biosynthesis</keyword>
<dbReference type="Pfam" id="PF02152">
    <property type="entry name" value="FolB"/>
    <property type="match status" value="1"/>
</dbReference>
<sequence length="117" mass="13304">MIIRLINMGFFAKHGVSKEEQAVGNKYEADVAVGYYVESKDDIQATLDYGLIYSAVESLMMKHSFHLLETMAKLMAESIMTLSFRINYVTVRVRKRNPPIGSVCDYAEVEFTLNQPD</sequence>
<reference evidence="9" key="1">
    <citation type="journal article" date="2021" name="Genome Biol. Evol.">
        <title>A High-Quality Reference Genome for a Parasitic Bivalve with Doubly Uniparental Inheritance (Bivalvia: Unionida).</title>
        <authorList>
            <person name="Smith C.H."/>
        </authorList>
    </citation>
    <scope>NUCLEOTIDE SEQUENCE</scope>
    <source>
        <strain evidence="9">CHS0354</strain>
    </source>
</reference>
<dbReference type="NCBIfam" id="TIGR00526">
    <property type="entry name" value="folB_dom"/>
    <property type="match status" value="1"/>
</dbReference>
<dbReference type="PANTHER" id="PTHR42844">
    <property type="entry name" value="DIHYDRONEOPTERIN ALDOLASE 1-RELATED"/>
    <property type="match status" value="1"/>
</dbReference>
<dbReference type="SUPFAM" id="SSF55620">
    <property type="entry name" value="Tetrahydrobiopterin biosynthesis enzymes-like"/>
    <property type="match status" value="1"/>
</dbReference>
<dbReference type="InterPro" id="IPR043133">
    <property type="entry name" value="GTP-CH-I_C/QueF"/>
</dbReference>
<comment type="catalytic activity">
    <reaction evidence="1">
        <text>7,8-dihydroneopterin = 6-hydroxymethyl-7,8-dihydropterin + glycolaldehyde</text>
        <dbReference type="Rhea" id="RHEA:10540"/>
        <dbReference type="ChEBI" id="CHEBI:17001"/>
        <dbReference type="ChEBI" id="CHEBI:17071"/>
        <dbReference type="ChEBI" id="CHEBI:44841"/>
        <dbReference type="EC" id="4.1.2.25"/>
    </reaction>
</comment>
<reference evidence="9" key="3">
    <citation type="submission" date="2023-05" db="EMBL/GenBank/DDBJ databases">
        <authorList>
            <person name="Smith C.H."/>
        </authorList>
    </citation>
    <scope>NUCLEOTIDE SEQUENCE</scope>
    <source>
        <strain evidence="9">CHS0354</strain>
        <tissue evidence="9">Mantle</tissue>
    </source>
</reference>
<comment type="similarity">
    <text evidence="3">Belongs to the DHNA family.</text>
</comment>
<dbReference type="EC" id="4.1.2.25" evidence="4"/>
<evidence type="ECO:0000256" key="7">
    <source>
        <dbReference type="ARBA" id="ARBA00032903"/>
    </source>
</evidence>
<dbReference type="InterPro" id="IPR006156">
    <property type="entry name" value="Dihydroneopterin_aldolase"/>
</dbReference>
<reference evidence="9" key="2">
    <citation type="journal article" date="2021" name="Genome Biol. Evol.">
        <title>Developing a high-quality reference genome for a parasitic bivalve with doubly uniparental inheritance (Bivalvia: Unionida).</title>
        <authorList>
            <person name="Smith C.H."/>
        </authorList>
    </citation>
    <scope>NUCLEOTIDE SEQUENCE</scope>
    <source>
        <strain evidence="9">CHS0354</strain>
        <tissue evidence="9">Mantle</tissue>
    </source>
</reference>
<proteinExistence type="inferred from homology"/>
<dbReference type="GO" id="GO:0004150">
    <property type="term" value="F:dihydroneopterin aldolase activity"/>
    <property type="evidence" value="ECO:0007669"/>
    <property type="project" value="UniProtKB-EC"/>
</dbReference>
<evidence type="ECO:0000259" key="8">
    <source>
        <dbReference type="SMART" id="SM00905"/>
    </source>
</evidence>
<dbReference type="SMART" id="SM00905">
    <property type="entry name" value="FolB"/>
    <property type="match status" value="1"/>
</dbReference>
<dbReference type="Gene3D" id="3.30.1130.10">
    <property type="match status" value="1"/>
</dbReference>
<dbReference type="GO" id="GO:0005737">
    <property type="term" value="C:cytoplasm"/>
    <property type="evidence" value="ECO:0007669"/>
    <property type="project" value="TreeGrafter"/>
</dbReference>
<name>A0AAE0T6X6_9BIVA</name>
<organism evidence="9 10">
    <name type="scientific">Potamilus streckersoni</name>
    <dbReference type="NCBI Taxonomy" id="2493646"/>
    <lineage>
        <taxon>Eukaryota</taxon>
        <taxon>Metazoa</taxon>
        <taxon>Spiralia</taxon>
        <taxon>Lophotrochozoa</taxon>
        <taxon>Mollusca</taxon>
        <taxon>Bivalvia</taxon>
        <taxon>Autobranchia</taxon>
        <taxon>Heteroconchia</taxon>
        <taxon>Palaeoheterodonta</taxon>
        <taxon>Unionida</taxon>
        <taxon>Unionoidea</taxon>
        <taxon>Unionidae</taxon>
        <taxon>Ambleminae</taxon>
        <taxon>Lampsilini</taxon>
        <taxon>Potamilus</taxon>
    </lineage>
</organism>
<dbReference type="AlphaFoldDB" id="A0AAE0T6X6"/>
<dbReference type="InterPro" id="IPR006157">
    <property type="entry name" value="FolB_dom"/>
</dbReference>
<evidence type="ECO:0000256" key="1">
    <source>
        <dbReference type="ARBA" id="ARBA00001353"/>
    </source>
</evidence>
<evidence type="ECO:0000313" key="9">
    <source>
        <dbReference type="EMBL" id="KAK3604766.1"/>
    </source>
</evidence>
<protein>
    <recommendedName>
        <fullName evidence="4">dihydroneopterin aldolase</fullName>
        <ecNumber evidence="4">4.1.2.25</ecNumber>
    </recommendedName>
    <alternativeName>
        <fullName evidence="7">7,8-dihydroneopterin aldolase</fullName>
    </alternativeName>
</protein>
<keyword evidence="10" id="KW-1185">Reference proteome</keyword>
<evidence type="ECO:0000256" key="4">
    <source>
        <dbReference type="ARBA" id="ARBA00013043"/>
    </source>
</evidence>
<dbReference type="NCBIfam" id="TIGR00525">
    <property type="entry name" value="folB"/>
    <property type="match status" value="1"/>
</dbReference>
<feature type="domain" description="Dihydroneopterin aldolase/epimerase" evidence="8">
    <location>
        <begin position="3"/>
        <end position="113"/>
    </location>
</feature>
<evidence type="ECO:0000313" key="10">
    <source>
        <dbReference type="Proteomes" id="UP001195483"/>
    </source>
</evidence>